<dbReference type="GO" id="GO:0003824">
    <property type="term" value="F:catalytic activity"/>
    <property type="evidence" value="ECO:0007669"/>
    <property type="project" value="InterPro"/>
</dbReference>
<reference evidence="7 8" key="1">
    <citation type="journal article" date="2017" name="ISME J.">
        <title>Energy and carbon metabolisms in a deep terrestrial subsurface fluid microbial community.</title>
        <authorList>
            <person name="Momper L."/>
            <person name="Jungbluth S.P."/>
            <person name="Lee M.D."/>
            <person name="Amend J.P."/>
        </authorList>
    </citation>
    <scope>NUCLEOTIDE SEQUENCE [LARGE SCALE GENOMIC DNA]</scope>
    <source>
        <strain evidence="7">SURF_26</strain>
    </source>
</reference>
<dbReference type="SFLD" id="SFLDS00029">
    <property type="entry name" value="Radical_SAM"/>
    <property type="match status" value="1"/>
</dbReference>
<evidence type="ECO:0000256" key="2">
    <source>
        <dbReference type="ARBA" id="ARBA00022691"/>
    </source>
</evidence>
<organism evidence="7 8">
    <name type="scientific">Candidatus Auribacter fodinae</name>
    <dbReference type="NCBI Taxonomy" id="2093366"/>
    <lineage>
        <taxon>Bacteria</taxon>
        <taxon>Pseudomonadati</taxon>
        <taxon>Candidatus Auribacterota</taxon>
        <taxon>Candidatus Auribacteria</taxon>
        <taxon>Candidatus Auribacterales</taxon>
        <taxon>Candidatus Auribacteraceae</taxon>
        <taxon>Candidatus Auribacter</taxon>
    </lineage>
</organism>
<dbReference type="Gene3D" id="3.20.20.70">
    <property type="entry name" value="Aldolase class I"/>
    <property type="match status" value="1"/>
</dbReference>
<dbReference type="SUPFAM" id="SSF102114">
    <property type="entry name" value="Radical SAM enzymes"/>
    <property type="match status" value="1"/>
</dbReference>
<keyword evidence="5" id="KW-0411">Iron-sulfur</keyword>
<evidence type="ECO:0000256" key="1">
    <source>
        <dbReference type="ARBA" id="ARBA00001966"/>
    </source>
</evidence>
<feature type="domain" description="Radical SAM core" evidence="6">
    <location>
        <begin position="64"/>
        <end position="278"/>
    </location>
</feature>
<dbReference type="CDD" id="cd21128">
    <property type="entry name" value="SPASM_rSAM"/>
    <property type="match status" value="1"/>
</dbReference>
<protein>
    <submittedName>
        <fullName evidence="7">Radical SAM protein</fullName>
    </submittedName>
</protein>
<evidence type="ECO:0000313" key="7">
    <source>
        <dbReference type="EMBL" id="RJP59985.1"/>
    </source>
</evidence>
<keyword evidence="2" id="KW-0949">S-adenosyl-L-methionine</keyword>
<proteinExistence type="predicted"/>
<dbReference type="PANTHER" id="PTHR43524:SF1">
    <property type="entry name" value="RADICAL SAM SUPERFAMILY PROTEIN"/>
    <property type="match status" value="1"/>
</dbReference>
<evidence type="ECO:0000256" key="3">
    <source>
        <dbReference type="ARBA" id="ARBA00022723"/>
    </source>
</evidence>
<dbReference type="SFLD" id="SFLDG01067">
    <property type="entry name" value="SPASM/twitch_domain_containing"/>
    <property type="match status" value="1"/>
</dbReference>
<dbReference type="Proteomes" id="UP000266426">
    <property type="component" value="Unassembled WGS sequence"/>
</dbReference>
<dbReference type="InterPro" id="IPR058240">
    <property type="entry name" value="rSAM_sf"/>
</dbReference>
<dbReference type="AlphaFoldDB" id="A0A3A4R1L9"/>
<dbReference type="GO" id="GO:0046872">
    <property type="term" value="F:metal ion binding"/>
    <property type="evidence" value="ECO:0007669"/>
    <property type="project" value="UniProtKB-KW"/>
</dbReference>
<dbReference type="GO" id="GO:0051536">
    <property type="term" value="F:iron-sulfur cluster binding"/>
    <property type="evidence" value="ECO:0007669"/>
    <property type="project" value="UniProtKB-KW"/>
</dbReference>
<gene>
    <name evidence="7" type="ORF">C4541_04955</name>
</gene>
<dbReference type="CDD" id="cd01335">
    <property type="entry name" value="Radical_SAM"/>
    <property type="match status" value="1"/>
</dbReference>
<dbReference type="PANTHER" id="PTHR43524">
    <property type="entry name" value="RADICAL SAM SUPERFAMILY PROTEIN"/>
    <property type="match status" value="1"/>
</dbReference>
<dbReference type="InterPro" id="IPR007197">
    <property type="entry name" value="rSAM"/>
</dbReference>
<name>A0A3A4R1L9_9BACT</name>
<sequence>MSVQDQKKDIKNYIHTLNKSIIRLFRRALTASGFSPAAWLFIARTIIRQYRAQRIRSGWQAEGFHVPPFMIASITKQCNLKCTGCYGKLREKHHKPELSADQWHEIFFQARELGVSIILLAGGEPMMRPEIFSITTLFPDIIFPVFTNGLLWNEKKRRLFKAQKNLVPVVSLEGNESLTNARRGEGVYQSVQNVLSDLKHLFGGVSITVTSENLQVVTHQDFVASLCASGCRILFYVEYIPVEPGSEHLVPSQQQREDLAKRLAKLEKEYKAIFISFPGDEKQFGGCLAAGRGFVHINSSGDLEPCPFAPFSDTNVTQNSLKGALNSALLKEIRNSHDTLDESAGGCALWNKKEWVENLLKQ</sequence>
<keyword evidence="3" id="KW-0479">Metal-binding</keyword>
<evidence type="ECO:0000313" key="8">
    <source>
        <dbReference type="Proteomes" id="UP000266426"/>
    </source>
</evidence>
<evidence type="ECO:0000259" key="6">
    <source>
        <dbReference type="PROSITE" id="PS51918"/>
    </source>
</evidence>
<dbReference type="Pfam" id="PF04055">
    <property type="entry name" value="Radical_SAM"/>
    <property type="match status" value="1"/>
</dbReference>
<dbReference type="EMBL" id="QZJZ01000037">
    <property type="protein sequence ID" value="RJP59985.1"/>
    <property type="molecule type" value="Genomic_DNA"/>
</dbReference>
<comment type="caution">
    <text evidence="7">The sequence shown here is derived from an EMBL/GenBank/DDBJ whole genome shotgun (WGS) entry which is preliminary data.</text>
</comment>
<dbReference type="InterPro" id="IPR013785">
    <property type="entry name" value="Aldolase_TIM"/>
</dbReference>
<accession>A0A3A4R1L9</accession>
<keyword evidence="4" id="KW-0408">Iron</keyword>
<evidence type="ECO:0000256" key="4">
    <source>
        <dbReference type="ARBA" id="ARBA00023004"/>
    </source>
</evidence>
<evidence type="ECO:0000256" key="5">
    <source>
        <dbReference type="ARBA" id="ARBA00023014"/>
    </source>
</evidence>
<comment type="cofactor">
    <cofactor evidence="1">
        <name>[4Fe-4S] cluster</name>
        <dbReference type="ChEBI" id="CHEBI:49883"/>
    </cofactor>
</comment>
<dbReference type="PROSITE" id="PS51918">
    <property type="entry name" value="RADICAL_SAM"/>
    <property type="match status" value="1"/>
</dbReference>